<keyword evidence="1" id="KW-0812">Transmembrane</keyword>
<comment type="caution">
    <text evidence="2">The sequence shown here is derived from an EMBL/GenBank/DDBJ whole genome shotgun (WGS) entry which is preliminary data.</text>
</comment>
<dbReference type="Proteomes" id="UP000237040">
    <property type="component" value="Unassembled WGS sequence"/>
</dbReference>
<accession>A0A2J6WEN6</accession>
<dbReference type="RefSeq" id="WP_416085729.1">
    <property type="nucleotide sequence ID" value="NZ_JBNARP010000040.1"/>
</dbReference>
<dbReference type="AlphaFoldDB" id="A0A2J6WEN6"/>
<keyword evidence="1" id="KW-0472">Membrane</keyword>
<reference evidence="2 3" key="1">
    <citation type="submission" date="2018-01" db="EMBL/GenBank/DDBJ databases">
        <title>Metagenomic assembled genomes from two thermal pools in the Uzon Caldera, Kamchatka, Russia.</title>
        <authorList>
            <person name="Wilkins L."/>
            <person name="Ettinger C."/>
        </authorList>
    </citation>
    <scope>NUCLEOTIDE SEQUENCE [LARGE SCALE GENOMIC DNA]</scope>
    <source>
        <strain evidence="2">ZAV-07</strain>
    </source>
</reference>
<dbReference type="EMBL" id="PNIL01000038">
    <property type="protein sequence ID" value="PMP67691.1"/>
    <property type="molecule type" value="Genomic_DNA"/>
</dbReference>
<evidence type="ECO:0000256" key="1">
    <source>
        <dbReference type="SAM" id="Phobius"/>
    </source>
</evidence>
<gene>
    <name evidence="2" type="ORF">C0189_02605</name>
</gene>
<sequence length="82" mass="9076">MFTDYLNTLMGINQFYLVLIIPIAILMIILIFAILTAVVAHKKGRNAFGWFILGLLTGPVGLAIILVALPIHYYIKSGDDDL</sequence>
<keyword evidence="1" id="KW-1133">Transmembrane helix</keyword>
<evidence type="ECO:0000313" key="3">
    <source>
        <dbReference type="Proteomes" id="UP000237040"/>
    </source>
</evidence>
<organism evidence="2 3">
    <name type="scientific">Caldisericum exile</name>
    <dbReference type="NCBI Taxonomy" id="693075"/>
    <lineage>
        <taxon>Bacteria</taxon>
        <taxon>Pseudomonadati</taxon>
        <taxon>Caldisericota/Cryosericota group</taxon>
        <taxon>Caldisericota</taxon>
        <taxon>Caldisericia</taxon>
        <taxon>Caldisericales</taxon>
        <taxon>Caldisericaceae</taxon>
        <taxon>Caldisericum</taxon>
    </lineage>
</organism>
<feature type="transmembrane region" description="Helical" evidence="1">
    <location>
        <begin position="47"/>
        <end position="75"/>
    </location>
</feature>
<protein>
    <submittedName>
        <fullName evidence="2">Uncharacterized protein</fullName>
    </submittedName>
</protein>
<evidence type="ECO:0000313" key="2">
    <source>
        <dbReference type="EMBL" id="PMP67691.1"/>
    </source>
</evidence>
<name>A0A2J6WEN6_9BACT</name>
<feature type="transmembrane region" description="Helical" evidence="1">
    <location>
        <begin position="15"/>
        <end position="40"/>
    </location>
</feature>
<proteinExistence type="predicted"/>